<keyword evidence="3" id="KW-1185">Reference proteome</keyword>
<comment type="caution">
    <text evidence="2">The sequence shown here is derived from an EMBL/GenBank/DDBJ whole genome shotgun (WGS) entry which is preliminary data.</text>
</comment>
<proteinExistence type="predicted"/>
<protein>
    <submittedName>
        <fullName evidence="2">Uncharacterized protein</fullName>
    </submittedName>
</protein>
<dbReference type="EMBL" id="JACRTL010000009">
    <property type="protein sequence ID" value="MBC8611943.1"/>
    <property type="molecule type" value="Genomic_DNA"/>
</dbReference>
<organism evidence="2 3">
    <name type="scientific">Massiliimalia timonensis</name>
    <dbReference type="NCBI Taxonomy" id="1987501"/>
    <lineage>
        <taxon>Bacteria</taxon>
        <taxon>Bacillati</taxon>
        <taxon>Bacillota</taxon>
        <taxon>Clostridia</taxon>
        <taxon>Eubacteriales</taxon>
        <taxon>Oscillospiraceae</taxon>
        <taxon>Massiliimalia</taxon>
    </lineage>
</organism>
<name>A0A8J6P6J0_9FIRM</name>
<evidence type="ECO:0000313" key="2">
    <source>
        <dbReference type="EMBL" id="MBC8611943.1"/>
    </source>
</evidence>
<reference evidence="2" key="1">
    <citation type="submission" date="2020-08" db="EMBL/GenBank/DDBJ databases">
        <title>Genome public.</title>
        <authorList>
            <person name="Liu C."/>
            <person name="Sun Q."/>
        </authorList>
    </citation>
    <scope>NUCLEOTIDE SEQUENCE</scope>
    <source>
        <strain evidence="2">NSJ-15</strain>
    </source>
</reference>
<feature type="compositionally biased region" description="Basic and acidic residues" evidence="1">
    <location>
        <begin position="8"/>
        <end position="23"/>
    </location>
</feature>
<dbReference type="RefSeq" id="WP_158662543.1">
    <property type="nucleotide sequence ID" value="NZ_FYDD01000002.1"/>
</dbReference>
<feature type="region of interest" description="Disordered" evidence="1">
    <location>
        <begin position="1"/>
        <end position="48"/>
    </location>
</feature>
<feature type="compositionally biased region" description="Basic and acidic residues" evidence="1">
    <location>
        <begin position="37"/>
        <end position="48"/>
    </location>
</feature>
<dbReference type="AlphaFoldDB" id="A0A8J6P6J0"/>
<evidence type="ECO:0000313" key="3">
    <source>
        <dbReference type="Proteomes" id="UP000632659"/>
    </source>
</evidence>
<dbReference type="Proteomes" id="UP000632659">
    <property type="component" value="Unassembled WGS sequence"/>
</dbReference>
<sequence>MGKKKKMEKTLREEAKSTEKNKIQSDVQGSYTGIGEDGDRPVQDADDL</sequence>
<gene>
    <name evidence="2" type="ORF">H8702_12665</name>
</gene>
<accession>A0A8J6P6J0</accession>
<evidence type="ECO:0000256" key="1">
    <source>
        <dbReference type="SAM" id="MobiDB-lite"/>
    </source>
</evidence>